<feature type="coiled-coil region" evidence="1">
    <location>
        <begin position="216"/>
        <end position="243"/>
    </location>
</feature>
<reference evidence="3 4" key="1">
    <citation type="submission" date="2017-04" db="EMBL/GenBank/DDBJ databases">
        <title>Draft genome sequence of Tuber borchii Vittad., a whitish edible truffle.</title>
        <authorList>
            <consortium name="DOE Joint Genome Institute"/>
            <person name="Murat C."/>
            <person name="Kuo A."/>
            <person name="Barry K.W."/>
            <person name="Clum A."/>
            <person name="Dockter R.B."/>
            <person name="Fauchery L."/>
            <person name="Iotti M."/>
            <person name="Kohler A."/>
            <person name="Labutti K."/>
            <person name="Lindquist E.A."/>
            <person name="Lipzen A."/>
            <person name="Ohm R.A."/>
            <person name="Wang M."/>
            <person name="Grigoriev I.V."/>
            <person name="Zambonelli A."/>
            <person name="Martin F.M."/>
        </authorList>
    </citation>
    <scope>NUCLEOTIDE SEQUENCE [LARGE SCALE GENOMIC DNA]</scope>
    <source>
        <strain evidence="3 4">Tbo3840</strain>
    </source>
</reference>
<evidence type="ECO:0000256" key="2">
    <source>
        <dbReference type="SAM" id="MobiDB-lite"/>
    </source>
</evidence>
<dbReference type="AlphaFoldDB" id="A0A2T6ZGQ5"/>
<feature type="compositionally biased region" description="Basic and acidic residues" evidence="2">
    <location>
        <begin position="160"/>
        <end position="170"/>
    </location>
</feature>
<keyword evidence="4" id="KW-1185">Reference proteome</keyword>
<comment type="caution">
    <text evidence="3">The sequence shown here is derived from an EMBL/GenBank/DDBJ whole genome shotgun (WGS) entry which is preliminary data.</text>
</comment>
<sequence length="262" mass="30128">MTISVPGTAAAPESSHRRTYLTAENKTQFWAKISQLLLQEANIGLRDPAGTMRGIVIARRAQQKVQDRESGTVQEDTKFTKAVDKWIKVEDFRQREREESKTTQAQVEKEHQEATRHRFNLLQSAHKKRYYSDIDNGNDYADSNSEHESEAGGEGGSTEKQLEEDTIERMGHLRIKTRTRPIKEKEELRSMSDAVVGLSDSVKMVAEKIRLREGSAKGLEDRVQHLEERIREDLQERKELRVQQEQGNKMLEAIVHKLYDGN</sequence>
<dbReference type="EMBL" id="NESQ01000290">
    <property type="protein sequence ID" value="PUU74584.1"/>
    <property type="molecule type" value="Genomic_DNA"/>
</dbReference>
<organism evidence="3 4">
    <name type="scientific">Tuber borchii</name>
    <name type="common">White truffle</name>
    <dbReference type="NCBI Taxonomy" id="42251"/>
    <lineage>
        <taxon>Eukaryota</taxon>
        <taxon>Fungi</taxon>
        <taxon>Dikarya</taxon>
        <taxon>Ascomycota</taxon>
        <taxon>Pezizomycotina</taxon>
        <taxon>Pezizomycetes</taxon>
        <taxon>Pezizales</taxon>
        <taxon>Tuberaceae</taxon>
        <taxon>Tuber</taxon>
    </lineage>
</organism>
<evidence type="ECO:0000313" key="3">
    <source>
        <dbReference type="EMBL" id="PUU74584.1"/>
    </source>
</evidence>
<gene>
    <name evidence="3" type="ORF">B9Z19DRAFT_1133069</name>
</gene>
<evidence type="ECO:0000313" key="4">
    <source>
        <dbReference type="Proteomes" id="UP000244722"/>
    </source>
</evidence>
<protein>
    <submittedName>
        <fullName evidence="3">Uncharacterized protein</fullName>
    </submittedName>
</protein>
<keyword evidence="1" id="KW-0175">Coiled coil</keyword>
<feature type="region of interest" description="Disordered" evidence="2">
    <location>
        <begin position="94"/>
        <end position="117"/>
    </location>
</feature>
<dbReference type="Proteomes" id="UP000244722">
    <property type="component" value="Unassembled WGS sequence"/>
</dbReference>
<feature type="compositionally biased region" description="Basic and acidic residues" evidence="2">
    <location>
        <begin position="94"/>
        <end position="116"/>
    </location>
</feature>
<name>A0A2T6ZGQ5_TUBBO</name>
<dbReference type="OrthoDB" id="5421906at2759"/>
<proteinExistence type="predicted"/>
<evidence type="ECO:0000256" key="1">
    <source>
        <dbReference type="SAM" id="Coils"/>
    </source>
</evidence>
<feature type="region of interest" description="Disordered" evidence="2">
    <location>
        <begin position="133"/>
        <end position="170"/>
    </location>
</feature>
<accession>A0A2T6ZGQ5</accession>